<dbReference type="Proteomes" id="UP000564836">
    <property type="component" value="Chromosome"/>
</dbReference>
<evidence type="ECO:0000313" key="2">
    <source>
        <dbReference type="EMBL" id="UGX98752.1"/>
    </source>
</evidence>
<name>A0A7Z0TW80_9BRAD</name>
<gene>
    <name evidence="2" type="ORF">G6321_00028010</name>
    <name evidence="1" type="ORF">G6321_40225</name>
</gene>
<accession>A0A7Z0TW80</accession>
<organism evidence="1">
    <name type="scientific">Bradyrhizobium barranii subsp. barranii</name>
    <dbReference type="NCBI Taxonomy" id="2823807"/>
    <lineage>
        <taxon>Bacteria</taxon>
        <taxon>Pseudomonadati</taxon>
        <taxon>Pseudomonadota</taxon>
        <taxon>Alphaproteobacteria</taxon>
        <taxon>Hyphomicrobiales</taxon>
        <taxon>Nitrobacteraceae</taxon>
        <taxon>Bradyrhizobium</taxon>
        <taxon>Bradyrhizobium barranii</taxon>
    </lineage>
</organism>
<dbReference type="EMBL" id="JACBFH010000001">
    <property type="protein sequence ID" value="NYY94400.1"/>
    <property type="molecule type" value="Genomic_DNA"/>
</dbReference>
<protein>
    <submittedName>
        <fullName evidence="1">DUF968 domain-containing protein</fullName>
    </submittedName>
    <submittedName>
        <fullName evidence="2">HNHc nuclease</fullName>
    </submittedName>
</protein>
<evidence type="ECO:0000313" key="1">
    <source>
        <dbReference type="EMBL" id="NYY94400.1"/>
    </source>
</evidence>
<dbReference type="EMBL" id="CP088280">
    <property type="protein sequence ID" value="UGX98752.1"/>
    <property type="molecule type" value="Genomic_DNA"/>
</dbReference>
<reference evidence="1" key="2">
    <citation type="submission" date="2020-06" db="EMBL/GenBank/DDBJ databases">
        <title>Whole Genome Sequence of Bradyrhizobium sp. Strain 323S2.</title>
        <authorList>
            <person name="Bromfield E.S.P."/>
        </authorList>
    </citation>
    <scope>NUCLEOTIDE SEQUENCE [LARGE SCALE GENOMIC DNA]</scope>
    <source>
        <strain evidence="1">323S2</strain>
    </source>
</reference>
<reference evidence="2 3" key="1">
    <citation type="journal article" date="2017" name="Syst. Appl. Microbiol.">
        <title>Soybeans inoculated with root zone soils of Canadian native legumes harbour diverse and novel Bradyrhizobium spp. that possess agricultural potential.</title>
        <authorList>
            <person name="Bromfield E.S.P."/>
            <person name="Cloutier S."/>
            <person name="Tambong J.T."/>
            <person name="Tran Thi T.V."/>
        </authorList>
    </citation>
    <scope>NUCLEOTIDE SEQUENCE [LARGE SCALE GENOMIC DNA]</scope>
    <source>
        <strain evidence="2 3">323S2</strain>
    </source>
</reference>
<dbReference type="AlphaFoldDB" id="A0A7Z0TW80"/>
<sequence length="99" mass="11403">MAERDPRLRDEAYLAYIRTQKCCICGDDTSTEAAHVRVGSINDGKRYTGMQEKSHDKWALPLCSRHHRESHAYGDELGWWLSYGLNPFLLAMKYRAPGE</sequence>
<proteinExistence type="predicted"/>
<dbReference type="RefSeq" id="WP_166352915.1">
    <property type="nucleotide sequence ID" value="NZ_CP088280.1"/>
</dbReference>
<dbReference type="Pfam" id="PF06147">
    <property type="entry name" value="DUF968"/>
    <property type="match status" value="1"/>
</dbReference>
<evidence type="ECO:0000313" key="3">
    <source>
        <dbReference type="Proteomes" id="UP000564836"/>
    </source>
</evidence>
<dbReference type="InterPro" id="IPR010373">
    <property type="entry name" value="DUF968"/>
</dbReference>
<reference evidence="2 3" key="3">
    <citation type="journal article" date="2022" name="Int. J. Syst. Evol. Microbiol.">
        <title>Strains of Bradyrhizobium barranii sp. nov. associated with legumes native to Canada are symbionts of soybeans and belong to different subspecies (subsp. barranii subsp. nov. and subsp. apii subsp. nov.) and symbiovars (sv. glycinearum and sv. septentrionale).</title>
        <authorList>
            <person name="Bromfield E.S.P."/>
            <person name="Cloutier S."/>
            <person name="Wasai-Hara S."/>
            <person name="Minamisawa K."/>
        </authorList>
    </citation>
    <scope>NUCLEOTIDE SEQUENCE [LARGE SCALE GENOMIC DNA]</scope>
    <source>
        <strain evidence="2 3">323S2</strain>
    </source>
</reference>